<accession>A0A9Q3BXD7</accession>
<keyword evidence="7" id="KW-0067">ATP-binding</keyword>
<evidence type="ECO:0000256" key="5">
    <source>
        <dbReference type="ARBA" id="ARBA00022741"/>
    </source>
</evidence>
<dbReference type="GO" id="GO:0000724">
    <property type="term" value="P:double-strand break repair via homologous recombination"/>
    <property type="evidence" value="ECO:0007669"/>
    <property type="project" value="TreeGrafter"/>
</dbReference>
<proteinExistence type="inferred from homology"/>
<keyword evidence="10" id="KW-0234">DNA repair</keyword>
<keyword evidence="6" id="KW-0227">DNA damage</keyword>
<dbReference type="GO" id="GO:0005634">
    <property type="term" value="C:nucleus"/>
    <property type="evidence" value="ECO:0007669"/>
    <property type="project" value="UniProtKB-SubCell"/>
</dbReference>
<dbReference type="Proteomes" id="UP000765509">
    <property type="component" value="Unassembled WGS sequence"/>
</dbReference>
<dbReference type="Gene3D" id="3.40.50.300">
    <property type="entry name" value="P-loop containing nucleotide triphosphate hydrolases"/>
    <property type="match status" value="2"/>
</dbReference>
<keyword evidence="16" id="KW-1185">Reference proteome</keyword>
<keyword evidence="11" id="KW-0539">Nucleus</keyword>
<dbReference type="GO" id="GO:0030915">
    <property type="term" value="C:Smc5-Smc6 complex"/>
    <property type="evidence" value="ECO:0007669"/>
    <property type="project" value="TreeGrafter"/>
</dbReference>
<evidence type="ECO:0000256" key="2">
    <source>
        <dbReference type="ARBA" id="ARBA00004286"/>
    </source>
</evidence>
<evidence type="ECO:0000256" key="8">
    <source>
        <dbReference type="ARBA" id="ARBA00023054"/>
    </source>
</evidence>
<evidence type="ECO:0000256" key="10">
    <source>
        <dbReference type="ARBA" id="ARBA00023204"/>
    </source>
</evidence>
<gene>
    <name evidence="15" type="ORF">O181_013014</name>
</gene>
<feature type="coiled-coil region" evidence="12">
    <location>
        <begin position="324"/>
        <end position="398"/>
    </location>
</feature>
<dbReference type="InterPro" id="IPR003395">
    <property type="entry name" value="RecF/RecN/SMC_N"/>
</dbReference>
<dbReference type="AlphaFoldDB" id="A0A9Q3BXD7"/>
<name>A0A9Q3BXD7_9BASI</name>
<dbReference type="OrthoDB" id="10072614at2759"/>
<comment type="subcellular location">
    <subcellularLocation>
        <location evidence="2">Chromosome</location>
    </subcellularLocation>
    <subcellularLocation>
        <location evidence="1">Nucleus</location>
    </subcellularLocation>
</comment>
<dbReference type="GO" id="GO:0035861">
    <property type="term" value="C:site of double-strand break"/>
    <property type="evidence" value="ECO:0007669"/>
    <property type="project" value="TreeGrafter"/>
</dbReference>
<keyword evidence="8 12" id="KW-0175">Coiled coil</keyword>
<evidence type="ECO:0000256" key="1">
    <source>
        <dbReference type="ARBA" id="ARBA00004123"/>
    </source>
</evidence>
<evidence type="ECO:0000256" key="11">
    <source>
        <dbReference type="ARBA" id="ARBA00023242"/>
    </source>
</evidence>
<keyword evidence="4" id="KW-0158">Chromosome</keyword>
<evidence type="ECO:0000259" key="14">
    <source>
        <dbReference type="Pfam" id="PF02463"/>
    </source>
</evidence>
<dbReference type="GO" id="GO:0003684">
    <property type="term" value="F:damaged DNA binding"/>
    <property type="evidence" value="ECO:0007669"/>
    <property type="project" value="TreeGrafter"/>
</dbReference>
<feature type="coiled-coil region" evidence="12">
    <location>
        <begin position="243"/>
        <end position="298"/>
    </location>
</feature>
<feature type="domain" description="RecF/RecN/SMC N-terminal" evidence="14">
    <location>
        <begin position="75"/>
        <end position="1076"/>
    </location>
</feature>
<dbReference type="SUPFAM" id="SSF52540">
    <property type="entry name" value="P-loop containing nucleoside triphosphate hydrolases"/>
    <property type="match status" value="2"/>
</dbReference>
<dbReference type="GO" id="GO:0005524">
    <property type="term" value="F:ATP binding"/>
    <property type="evidence" value="ECO:0007669"/>
    <property type="project" value="UniProtKB-KW"/>
</dbReference>
<dbReference type="EMBL" id="AVOT02003367">
    <property type="protein sequence ID" value="MBW0473299.1"/>
    <property type="molecule type" value="Genomic_DNA"/>
</dbReference>
<dbReference type="InterPro" id="IPR027417">
    <property type="entry name" value="P-loop_NTPase"/>
</dbReference>
<keyword evidence="9" id="KW-0233">DNA recombination</keyword>
<evidence type="ECO:0000313" key="15">
    <source>
        <dbReference type="EMBL" id="MBW0473299.1"/>
    </source>
</evidence>
<evidence type="ECO:0000256" key="4">
    <source>
        <dbReference type="ARBA" id="ARBA00022454"/>
    </source>
</evidence>
<dbReference type="Pfam" id="PF02463">
    <property type="entry name" value="SMC_N"/>
    <property type="match status" value="1"/>
</dbReference>
<dbReference type="GO" id="GO:0003697">
    <property type="term" value="F:single-stranded DNA binding"/>
    <property type="evidence" value="ECO:0007669"/>
    <property type="project" value="TreeGrafter"/>
</dbReference>
<evidence type="ECO:0000256" key="9">
    <source>
        <dbReference type="ARBA" id="ARBA00023172"/>
    </source>
</evidence>
<sequence>MVYTHSPPEDDDTPPPQKRIRADTDEDEIEIDQPLDELGSEYESDAAEEAFIERAFVEMANQPPTTGSIREAGAISKVILVQFMCHQHQVVDLGPQINFVIGHNGSGKSAVLTAITLVLGAKVKSTSRGTSLKNFIREGQNKAEVTLHLSNRGDEAFKPEIYGDEIIIERTLSKDGSSTYKIKSGRDHRVVSHKKETLQSILDYFMIQADNPLNVLNQDDAKRFLNASSSKQKYEFFIKGTQLQQLTEEYEEINTNLLVAKTLLDKKRRELPDLYEDAKSAQRTLKEIQEASQAQEKITRLQHELTWIYVAEAESTSNQTAEALQKEERLLPKLHDKIQEIEAKITETKNKIAKIEKEKVERNDEALEARRLTLMQTLRQKTEEIKAINAHLRDADATLKKLDSDILIQTNLIAEENAKSLSRTDSSRQETMDKINHLDNEIEALQTRSTQIPNIISNTNEMAKGASERAQESDHELKRLQSEINAARRSIEQSQTTQKNRILLFGHAADKLKEAIEANATWNEKPIGPLGMYIQVTEKAWQPVLETVLANSLKAYLVTNERDEKMLRSLMAKFQCQAPIIRSRRDLFDYAQGEPSAQYLTVLRALKFEDEFAKRALINDLRVEKTILVEHRRQGDPIMTQPKHLRPNIEICYTRDGFRVGGIVGGRQSIPLNMYRGPPRLSSDDGSFVRNLTQRLQEYHQSLEQCKNAIATAHTERRQFTDQLQNLKGEEKHIRDKLRKFREQKAALQDDFNQDISANISALEDMKQELEAEKRKVIEQTKGFVQQKEQLNREIDPLKAERESLQLQLDNRLQEEEALNRLLTEKVAEKVNFTETLKNFQQSLSGQALKIAEARKAHEAAAAELEKTIAQAKEITGSDVILRTSRPRKKVIADLELVTKLVKTTESRHGTSLEEIEARCHQATTAYFETSKEYKDQGKSLKILKIALALRKERWLQFRTHIAVRAKMKFVNHLSKRDYTGKLQFNHNTQRLDIQVNPNEQGTTQAKLKDAKALSGGEKSFSTISLLLTLWDAINCPIRCLDEFDVFMDDVNRRISVNMMIDSAKEANDVQYVFITPNGLGFVQAGPETKIIKMHDPNRMQGSLATGQI</sequence>
<evidence type="ECO:0000256" key="12">
    <source>
        <dbReference type="SAM" id="Coils"/>
    </source>
</evidence>
<keyword evidence="5" id="KW-0547">Nucleotide-binding</keyword>
<evidence type="ECO:0000256" key="13">
    <source>
        <dbReference type="SAM" id="MobiDB-lite"/>
    </source>
</evidence>
<dbReference type="PANTHER" id="PTHR19306:SF6">
    <property type="entry name" value="STRUCTURAL MAINTENANCE OF CHROMOSOMES PROTEIN 6"/>
    <property type="match status" value="1"/>
</dbReference>
<reference evidence="15" key="1">
    <citation type="submission" date="2021-03" db="EMBL/GenBank/DDBJ databases">
        <title>Draft genome sequence of rust myrtle Austropuccinia psidii MF-1, a brazilian biotype.</title>
        <authorList>
            <person name="Quecine M.C."/>
            <person name="Pachon D.M.R."/>
            <person name="Bonatelli M.L."/>
            <person name="Correr F.H."/>
            <person name="Franceschini L.M."/>
            <person name="Leite T.F."/>
            <person name="Margarido G.R.A."/>
            <person name="Almeida C.A."/>
            <person name="Ferrarezi J.A."/>
            <person name="Labate C.A."/>
        </authorList>
    </citation>
    <scope>NUCLEOTIDE SEQUENCE</scope>
    <source>
        <strain evidence="15">MF-1</strain>
    </source>
</reference>
<comment type="caution">
    <text evidence="15">The sequence shown here is derived from an EMBL/GenBank/DDBJ whole genome shotgun (WGS) entry which is preliminary data.</text>
</comment>
<evidence type="ECO:0000313" key="16">
    <source>
        <dbReference type="Proteomes" id="UP000765509"/>
    </source>
</evidence>
<dbReference type="PANTHER" id="PTHR19306">
    <property type="entry name" value="STRUCTURAL MAINTENANCE OF CHROMOSOMES 5,6 SMC5, SMC6"/>
    <property type="match status" value="1"/>
</dbReference>
<organism evidence="15 16">
    <name type="scientific">Austropuccinia psidii MF-1</name>
    <dbReference type="NCBI Taxonomy" id="1389203"/>
    <lineage>
        <taxon>Eukaryota</taxon>
        <taxon>Fungi</taxon>
        <taxon>Dikarya</taxon>
        <taxon>Basidiomycota</taxon>
        <taxon>Pucciniomycotina</taxon>
        <taxon>Pucciniomycetes</taxon>
        <taxon>Pucciniales</taxon>
        <taxon>Sphaerophragmiaceae</taxon>
        <taxon>Austropuccinia</taxon>
    </lineage>
</organism>
<feature type="region of interest" description="Disordered" evidence="13">
    <location>
        <begin position="1"/>
        <end position="28"/>
    </location>
</feature>
<feature type="coiled-coil region" evidence="12">
    <location>
        <begin position="689"/>
        <end position="808"/>
    </location>
</feature>
<evidence type="ECO:0000256" key="7">
    <source>
        <dbReference type="ARBA" id="ARBA00022840"/>
    </source>
</evidence>
<feature type="coiled-coil region" evidence="12">
    <location>
        <begin position="428"/>
        <end position="497"/>
    </location>
</feature>
<evidence type="ECO:0000256" key="6">
    <source>
        <dbReference type="ARBA" id="ARBA00022763"/>
    </source>
</evidence>
<evidence type="ECO:0000256" key="3">
    <source>
        <dbReference type="ARBA" id="ARBA00006793"/>
    </source>
</evidence>
<protein>
    <recommendedName>
        <fullName evidence="14">RecF/RecN/SMC N-terminal domain-containing protein</fullName>
    </recommendedName>
</protein>
<comment type="similarity">
    <text evidence="3">Belongs to the SMC family. SMC6 subfamily.</text>
</comment>